<evidence type="ECO:0000256" key="2">
    <source>
        <dbReference type="ARBA" id="ARBA00022475"/>
    </source>
</evidence>
<evidence type="ECO:0000256" key="6">
    <source>
        <dbReference type="ARBA" id="ARBA00023136"/>
    </source>
</evidence>
<feature type="transmembrane region" description="Helical" evidence="7">
    <location>
        <begin position="310"/>
        <end position="339"/>
    </location>
</feature>
<feature type="transmembrane region" description="Helical" evidence="7">
    <location>
        <begin position="351"/>
        <end position="378"/>
    </location>
</feature>
<dbReference type="InterPro" id="IPR004681">
    <property type="entry name" value="TRAP_DctM"/>
</dbReference>
<dbReference type="Pfam" id="PF06808">
    <property type="entry name" value="DctM"/>
    <property type="match status" value="1"/>
</dbReference>
<organism evidence="9 10">
    <name type="scientific">Ammoniphilus resinae</name>
    <dbReference type="NCBI Taxonomy" id="861532"/>
    <lineage>
        <taxon>Bacteria</taxon>
        <taxon>Bacillati</taxon>
        <taxon>Bacillota</taxon>
        <taxon>Bacilli</taxon>
        <taxon>Bacillales</taxon>
        <taxon>Paenibacillaceae</taxon>
        <taxon>Aneurinibacillus group</taxon>
        <taxon>Ammoniphilus</taxon>
    </lineage>
</organism>
<feature type="domain" description="TRAP C4-dicarboxylate transport system permease DctM subunit" evidence="8">
    <location>
        <begin position="7"/>
        <end position="413"/>
    </location>
</feature>
<feature type="transmembrane region" description="Helical" evidence="7">
    <location>
        <begin position="167"/>
        <end position="191"/>
    </location>
</feature>
<feature type="transmembrane region" description="Helical" evidence="7">
    <location>
        <begin position="212"/>
        <end position="231"/>
    </location>
</feature>
<evidence type="ECO:0000256" key="5">
    <source>
        <dbReference type="ARBA" id="ARBA00022989"/>
    </source>
</evidence>
<evidence type="ECO:0000256" key="4">
    <source>
        <dbReference type="ARBA" id="ARBA00022692"/>
    </source>
</evidence>
<keyword evidence="6 7" id="KW-0472">Membrane</keyword>
<keyword evidence="4 7" id="KW-0812">Transmembrane</keyword>
<evidence type="ECO:0000313" key="10">
    <source>
        <dbReference type="Proteomes" id="UP001519343"/>
    </source>
</evidence>
<comment type="caution">
    <text evidence="9">The sequence shown here is derived from an EMBL/GenBank/DDBJ whole genome shotgun (WGS) entry which is preliminary data.</text>
</comment>
<feature type="transmembrane region" description="Helical" evidence="7">
    <location>
        <begin position="398"/>
        <end position="422"/>
    </location>
</feature>
<accession>A0ABS4GMB6</accession>
<evidence type="ECO:0000259" key="8">
    <source>
        <dbReference type="Pfam" id="PF06808"/>
    </source>
</evidence>
<dbReference type="Proteomes" id="UP001519343">
    <property type="component" value="Unassembled WGS sequence"/>
</dbReference>
<dbReference type="EMBL" id="JAGGKT010000002">
    <property type="protein sequence ID" value="MBP1931394.1"/>
    <property type="molecule type" value="Genomic_DNA"/>
</dbReference>
<keyword evidence="2" id="KW-1003">Cell membrane</keyword>
<feature type="transmembrane region" description="Helical" evidence="7">
    <location>
        <begin position="237"/>
        <end position="253"/>
    </location>
</feature>
<evidence type="ECO:0000256" key="7">
    <source>
        <dbReference type="SAM" id="Phobius"/>
    </source>
</evidence>
<gene>
    <name evidence="9" type="ORF">J2Z37_001391</name>
</gene>
<proteinExistence type="predicted"/>
<dbReference type="InterPro" id="IPR010656">
    <property type="entry name" value="DctM"/>
</dbReference>
<feature type="transmembrane region" description="Helical" evidence="7">
    <location>
        <begin position="265"/>
        <end position="290"/>
    </location>
</feature>
<evidence type="ECO:0000256" key="1">
    <source>
        <dbReference type="ARBA" id="ARBA00004429"/>
    </source>
</evidence>
<dbReference type="PANTHER" id="PTHR33362">
    <property type="entry name" value="SIALIC ACID TRAP TRANSPORTER PERMEASE PROTEIN SIAT-RELATED"/>
    <property type="match status" value="1"/>
</dbReference>
<dbReference type="NCBIfam" id="TIGR00786">
    <property type="entry name" value="dctM"/>
    <property type="match status" value="1"/>
</dbReference>
<evidence type="ECO:0000313" key="9">
    <source>
        <dbReference type="EMBL" id="MBP1931394.1"/>
    </source>
</evidence>
<evidence type="ECO:0000256" key="3">
    <source>
        <dbReference type="ARBA" id="ARBA00022519"/>
    </source>
</evidence>
<dbReference type="RefSeq" id="WP_209809459.1">
    <property type="nucleotide sequence ID" value="NZ_JAGGKT010000002.1"/>
</dbReference>
<feature type="transmembrane region" description="Helical" evidence="7">
    <location>
        <begin position="132"/>
        <end position="155"/>
    </location>
</feature>
<reference evidence="9 10" key="1">
    <citation type="submission" date="2021-03" db="EMBL/GenBank/DDBJ databases">
        <title>Genomic Encyclopedia of Type Strains, Phase IV (KMG-IV): sequencing the most valuable type-strain genomes for metagenomic binning, comparative biology and taxonomic classification.</title>
        <authorList>
            <person name="Goeker M."/>
        </authorList>
    </citation>
    <scope>NUCLEOTIDE SEQUENCE [LARGE SCALE GENOMIC DNA]</scope>
    <source>
        <strain evidence="9 10">DSM 24738</strain>
    </source>
</reference>
<feature type="transmembrane region" description="Helical" evidence="7">
    <location>
        <begin position="53"/>
        <end position="76"/>
    </location>
</feature>
<dbReference type="PANTHER" id="PTHR33362:SF3">
    <property type="entry name" value="SIALIC ACID TRAP TRANSPORTER PERMEASE PROTEIN SIAT"/>
    <property type="match status" value="1"/>
</dbReference>
<keyword evidence="5 7" id="KW-1133">Transmembrane helix</keyword>
<protein>
    <submittedName>
        <fullName evidence="9">Tripartite ATP-independent transporter DctM subunit</fullName>
    </submittedName>
</protein>
<feature type="transmembrane region" description="Helical" evidence="7">
    <location>
        <begin position="6"/>
        <end position="32"/>
    </location>
</feature>
<name>A0ABS4GMB6_9BACL</name>
<keyword evidence="3" id="KW-0997">Cell inner membrane</keyword>
<dbReference type="PIRSF" id="PIRSF006066">
    <property type="entry name" value="HI0050"/>
    <property type="match status" value="1"/>
</dbReference>
<keyword evidence="10" id="KW-1185">Reference proteome</keyword>
<sequence length="423" mass="45448">MLLVFLLFGLTLVMGIPIVFVLASTGITLFLLGDNDLIIFPQRLIAGTNSFPLMAIPLFILAGELMNIGGITNRIFDFAKALVGHIRGGLGHANVVASMVFAGMSGAAVADTAGLGTVEIKAMKDQKYDPEFAAAVTVASSTIGPIIPPSINFILYGSLASVSTGALFLGGIIPGILMGLSMMILVYVLAVRRNYPREERASSQLLWITFKRAFFPLLTPAIILGGIFLGIATPTEASVMAVLYALILGTVVYKQIKWKDFYEIFLRTSIITGSILLIIGVASPFGFMLAKMQIPQLMAQAFFGLTDNPLIIWIMLLALLLLLGCFMDATAIMIVLVPILLPTLNAFQIDLVQFGVVMSLALAIGLITPPVGLCLFLGSQIAEVPLDRVIRATIPFFIPLVGVLILITFIPQIVTFIPRLFLS</sequence>
<comment type="subcellular location">
    <subcellularLocation>
        <location evidence="1">Cell inner membrane</location>
        <topology evidence="1">Multi-pass membrane protein</topology>
    </subcellularLocation>
</comment>